<proteinExistence type="predicted"/>
<dbReference type="SUPFAM" id="SSF51735">
    <property type="entry name" value="NAD(P)-binding Rossmann-fold domains"/>
    <property type="match status" value="1"/>
</dbReference>
<dbReference type="InterPro" id="IPR001509">
    <property type="entry name" value="Epimerase_deHydtase"/>
</dbReference>
<organism evidence="2 3">
    <name type="scientific">Aspergillus calidoustus</name>
    <dbReference type="NCBI Taxonomy" id="454130"/>
    <lineage>
        <taxon>Eukaryota</taxon>
        <taxon>Fungi</taxon>
        <taxon>Dikarya</taxon>
        <taxon>Ascomycota</taxon>
        <taxon>Pezizomycotina</taxon>
        <taxon>Eurotiomycetes</taxon>
        <taxon>Eurotiomycetidae</taxon>
        <taxon>Eurotiales</taxon>
        <taxon>Aspergillaceae</taxon>
        <taxon>Aspergillus</taxon>
        <taxon>Aspergillus subgen. Nidulantes</taxon>
    </lineage>
</organism>
<gene>
    <name evidence="2" type="ORF">ASPCAL06819</name>
</gene>
<feature type="domain" description="NAD-dependent epimerase/dehydratase" evidence="1">
    <location>
        <begin position="71"/>
        <end position="263"/>
    </location>
</feature>
<sequence>MYRNPHLGERLSWKSKVISISPVYEVYHLLWKYPSPSYCHTQRLRSPPKITIGSSINQVTNIRQILMGKRIIVTGGSGKAGRHIIEFLLAQGHEILNLDLAPLPAPLNQQVHTLKTNLTDGAQVYSAIHSHFKLTEPFAASEPLPDAVIHLAGLARNMLVPDNETFRVNTTSTYNVVEASCRSGIKKIILASSVCVYGVTYADGDINFPSFPVDEEIDVNPMDVYALSKVCGEKTGRSFARRFGVDVYALRIGAIIAPEEYQTAFSSYVQDPARWKVHGWSYTDARDLGKMCDLCVAKDGLGFQVFNATNDRITNLSPTVAFLREVHPEGEVEFTREMDEFEAPLSNRKIKELLGFVEDHPWQKYYTASKD</sequence>
<dbReference type="OrthoDB" id="202470at2759"/>
<keyword evidence="3" id="KW-1185">Reference proteome</keyword>
<accession>A0A0U5G214</accession>
<reference evidence="3" key="1">
    <citation type="journal article" date="2016" name="Genome Announc.">
        <title>Draft genome sequences of fungus Aspergillus calidoustus.</title>
        <authorList>
            <person name="Horn F."/>
            <person name="Linde J."/>
            <person name="Mattern D.J."/>
            <person name="Walther G."/>
            <person name="Guthke R."/>
            <person name="Scherlach K."/>
            <person name="Martin K."/>
            <person name="Brakhage A.A."/>
            <person name="Petzke L."/>
            <person name="Valiante V."/>
        </authorList>
    </citation>
    <scope>NUCLEOTIDE SEQUENCE [LARGE SCALE GENOMIC DNA]</scope>
    <source>
        <strain evidence="3">SF006504</strain>
    </source>
</reference>
<dbReference type="CDD" id="cd08946">
    <property type="entry name" value="SDR_e"/>
    <property type="match status" value="1"/>
</dbReference>
<evidence type="ECO:0000313" key="3">
    <source>
        <dbReference type="Proteomes" id="UP000054771"/>
    </source>
</evidence>
<dbReference type="Pfam" id="PF01370">
    <property type="entry name" value="Epimerase"/>
    <property type="match status" value="1"/>
</dbReference>
<dbReference type="AlphaFoldDB" id="A0A0U5G214"/>
<dbReference type="OMA" id="HSYVYEP"/>
<evidence type="ECO:0000259" key="1">
    <source>
        <dbReference type="Pfam" id="PF01370"/>
    </source>
</evidence>
<protein>
    <recommendedName>
        <fullName evidence="1">NAD-dependent epimerase/dehydratase domain-containing protein</fullName>
    </recommendedName>
</protein>
<dbReference type="STRING" id="454130.A0A0U5G214"/>
<dbReference type="InterPro" id="IPR036291">
    <property type="entry name" value="NAD(P)-bd_dom_sf"/>
</dbReference>
<dbReference type="Gene3D" id="3.40.50.720">
    <property type="entry name" value="NAD(P)-binding Rossmann-like Domain"/>
    <property type="match status" value="1"/>
</dbReference>
<evidence type="ECO:0000313" key="2">
    <source>
        <dbReference type="EMBL" id="CEL05702.1"/>
    </source>
</evidence>
<dbReference type="PANTHER" id="PTHR43103">
    <property type="entry name" value="NUCLEOSIDE-DIPHOSPHATE-SUGAR EPIMERASE"/>
    <property type="match status" value="1"/>
</dbReference>
<dbReference type="Proteomes" id="UP000054771">
    <property type="component" value="Unassembled WGS sequence"/>
</dbReference>
<dbReference type="PANTHER" id="PTHR43103:SF6">
    <property type="entry name" value="PUTATIVE-RELATED"/>
    <property type="match status" value="1"/>
</dbReference>
<dbReference type="EMBL" id="CDMC01000005">
    <property type="protein sequence ID" value="CEL05702.1"/>
    <property type="molecule type" value="Genomic_DNA"/>
</dbReference>
<name>A0A0U5G214_ASPCI</name>